<dbReference type="Proteomes" id="UP001061302">
    <property type="component" value="Chromosome"/>
</dbReference>
<sequence>MKRLTRLRAFTLIELLVVLAIVAMLTTIALPRYFQSLDHAKEGVLKENLLVLRRSIDRFHADKGRYPNDLAELVSARYLHAVPVDPLTDSAETWVVAPPQDGEPGGVAQVHSGASGTAQDGTAFGAW</sequence>
<dbReference type="Pfam" id="PF07963">
    <property type="entry name" value="N_methyl"/>
    <property type="match status" value="1"/>
</dbReference>
<dbReference type="Gene3D" id="3.30.700.10">
    <property type="entry name" value="Glycoprotein, Type 4 Pilin"/>
    <property type="match status" value="1"/>
</dbReference>
<keyword evidence="3" id="KW-0812">Transmembrane</keyword>
<proteinExistence type="predicted"/>
<feature type="transmembrane region" description="Helical" evidence="3">
    <location>
        <begin position="12"/>
        <end position="34"/>
    </location>
</feature>
<evidence type="ECO:0000256" key="3">
    <source>
        <dbReference type="SAM" id="Phobius"/>
    </source>
</evidence>
<protein>
    <submittedName>
        <fullName evidence="4">Type II secretion system GspH family protein</fullName>
    </submittedName>
</protein>
<organism evidence="4 5">
    <name type="scientific">Chitiniphilus purpureus</name>
    <dbReference type="NCBI Taxonomy" id="2981137"/>
    <lineage>
        <taxon>Bacteria</taxon>
        <taxon>Pseudomonadati</taxon>
        <taxon>Pseudomonadota</taxon>
        <taxon>Betaproteobacteria</taxon>
        <taxon>Neisseriales</taxon>
        <taxon>Chitinibacteraceae</taxon>
        <taxon>Chitiniphilus</taxon>
    </lineage>
</organism>
<keyword evidence="1" id="KW-0488">Methylation</keyword>
<gene>
    <name evidence="4" type="ORF">N8I74_18170</name>
</gene>
<dbReference type="InterPro" id="IPR000983">
    <property type="entry name" value="Bac_GSPG_pilin"/>
</dbReference>
<dbReference type="PRINTS" id="PR00813">
    <property type="entry name" value="BCTERIALGSPG"/>
</dbReference>
<evidence type="ECO:0000256" key="2">
    <source>
        <dbReference type="SAM" id="MobiDB-lite"/>
    </source>
</evidence>
<evidence type="ECO:0000256" key="1">
    <source>
        <dbReference type="ARBA" id="ARBA00022481"/>
    </source>
</evidence>
<dbReference type="InterPro" id="IPR045584">
    <property type="entry name" value="Pilin-like"/>
</dbReference>
<reference evidence="4" key="1">
    <citation type="submission" date="2022-10" db="EMBL/GenBank/DDBJ databases">
        <title>Chitiniphilus purpureus sp. nov., a novel chitin-degrading bacterium isolated from crawfish pond sediment.</title>
        <authorList>
            <person name="Li K."/>
        </authorList>
    </citation>
    <scope>NUCLEOTIDE SEQUENCE</scope>
    <source>
        <strain evidence="4">CD1</strain>
    </source>
</reference>
<dbReference type="EMBL" id="CP106753">
    <property type="protein sequence ID" value="UXY15213.1"/>
    <property type="molecule type" value="Genomic_DNA"/>
</dbReference>
<evidence type="ECO:0000313" key="4">
    <source>
        <dbReference type="EMBL" id="UXY15213.1"/>
    </source>
</evidence>
<keyword evidence="3" id="KW-0472">Membrane</keyword>
<dbReference type="InterPro" id="IPR012902">
    <property type="entry name" value="N_methyl_site"/>
</dbReference>
<name>A0ABY6DLY1_9NEIS</name>
<feature type="region of interest" description="Disordered" evidence="2">
    <location>
        <begin position="95"/>
        <end position="127"/>
    </location>
</feature>
<dbReference type="RefSeq" id="WP_263124615.1">
    <property type="nucleotide sequence ID" value="NZ_CP106753.1"/>
</dbReference>
<accession>A0ABY6DLY1</accession>
<keyword evidence="5" id="KW-1185">Reference proteome</keyword>
<keyword evidence="3" id="KW-1133">Transmembrane helix</keyword>
<dbReference type="NCBIfam" id="TIGR02532">
    <property type="entry name" value="IV_pilin_GFxxxE"/>
    <property type="match status" value="1"/>
</dbReference>
<evidence type="ECO:0000313" key="5">
    <source>
        <dbReference type="Proteomes" id="UP001061302"/>
    </source>
</evidence>
<dbReference type="SUPFAM" id="SSF54523">
    <property type="entry name" value="Pili subunits"/>
    <property type="match status" value="1"/>
</dbReference>